<sequence length="65" mass="7399">MKPTVSRRDLSSSTMNRAYRSGPILARRTSAKSQLSYRNSVCYVQFVSFINVSSWPHIDQVAFVT</sequence>
<gene>
    <name evidence="1" type="ORF">BpHYR1_035378</name>
</gene>
<accession>A0A3M7QZE2</accession>
<dbReference type="AlphaFoldDB" id="A0A3M7QZE2"/>
<dbReference type="Proteomes" id="UP000276133">
    <property type="component" value="Unassembled WGS sequence"/>
</dbReference>
<reference evidence="1 2" key="1">
    <citation type="journal article" date="2018" name="Sci. Rep.">
        <title>Genomic signatures of local adaptation to the degree of environmental predictability in rotifers.</title>
        <authorList>
            <person name="Franch-Gras L."/>
            <person name="Hahn C."/>
            <person name="Garcia-Roger E.M."/>
            <person name="Carmona M.J."/>
            <person name="Serra M."/>
            <person name="Gomez A."/>
        </authorList>
    </citation>
    <scope>NUCLEOTIDE SEQUENCE [LARGE SCALE GENOMIC DNA]</scope>
    <source>
        <strain evidence="1">HYR1</strain>
    </source>
</reference>
<evidence type="ECO:0000313" key="2">
    <source>
        <dbReference type="Proteomes" id="UP000276133"/>
    </source>
</evidence>
<evidence type="ECO:0000313" key="1">
    <source>
        <dbReference type="EMBL" id="RNA16378.1"/>
    </source>
</evidence>
<protein>
    <submittedName>
        <fullName evidence="1">Uncharacterized protein</fullName>
    </submittedName>
</protein>
<proteinExistence type="predicted"/>
<keyword evidence="2" id="KW-1185">Reference proteome</keyword>
<organism evidence="1 2">
    <name type="scientific">Brachionus plicatilis</name>
    <name type="common">Marine rotifer</name>
    <name type="synonym">Brachionus muelleri</name>
    <dbReference type="NCBI Taxonomy" id="10195"/>
    <lineage>
        <taxon>Eukaryota</taxon>
        <taxon>Metazoa</taxon>
        <taxon>Spiralia</taxon>
        <taxon>Gnathifera</taxon>
        <taxon>Rotifera</taxon>
        <taxon>Eurotatoria</taxon>
        <taxon>Monogononta</taxon>
        <taxon>Pseudotrocha</taxon>
        <taxon>Ploima</taxon>
        <taxon>Brachionidae</taxon>
        <taxon>Brachionus</taxon>
    </lineage>
</organism>
<name>A0A3M7QZE2_BRAPC</name>
<dbReference type="EMBL" id="REGN01004717">
    <property type="protein sequence ID" value="RNA16378.1"/>
    <property type="molecule type" value="Genomic_DNA"/>
</dbReference>
<comment type="caution">
    <text evidence="1">The sequence shown here is derived from an EMBL/GenBank/DDBJ whole genome shotgun (WGS) entry which is preliminary data.</text>
</comment>